<dbReference type="PROSITE" id="PS51194">
    <property type="entry name" value="HELICASE_CTER"/>
    <property type="match status" value="1"/>
</dbReference>
<dbReference type="InParanoid" id="A0A0C3D0W6"/>
<dbReference type="Gene3D" id="3.40.50.300">
    <property type="entry name" value="P-loop containing nucleotide triphosphate hydrolases"/>
    <property type="match status" value="1"/>
</dbReference>
<organism evidence="3 4">
    <name type="scientific">Scleroderma citrinum Foug A</name>
    <dbReference type="NCBI Taxonomy" id="1036808"/>
    <lineage>
        <taxon>Eukaryota</taxon>
        <taxon>Fungi</taxon>
        <taxon>Dikarya</taxon>
        <taxon>Basidiomycota</taxon>
        <taxon>Agaricomycotina</taxon>
        <taxon>Agaricomycetes</taxon>
        <taxon>Agaricomycetidae</taxon>
        <taxon>Boletales</taxon>
        <taxon>Sclerodermatineae</taxon>
        <taxon>Sclerodermataceae</taxon>
        <taxon>Scleroderma</taxon>
    </lineage>
</organism>
<dbReference type="InterPro" id="IPR027417">
    <property type="entry name" value="P-loop_NTPase"/>
</dbReference>
<dbReference type="InterPro" id="IPR001650">
    <property type="entry name" value="Helicase_C-like"/>
</dbReference>
<proteinExistence type="predicted"/>
<dbReference type="PANTHER" id="PTHR45629:SF7">
    <property type="entry name" value="DNA EXCISION REPAIR PROTEIN ERCC-6-RELATED"/>
    <property type="match status" value="1"/>
</dbReference>
<dbReference type="EMBL" id="KN822785">
    <property type="protein sequence ID" value="KIM50044.1"/>
    <property type="molecule type" value="Genomic_DNA"/>
</dbReference>
<dbReference type="Pfam" id="PF00271">
    <property type="entry name" value="Helicase_C"/>
    <property type="match status" value="1"/>
</dbReference>
<evidence type="ECO:0000259" key="2">
    <source>
        <dbReference type="PROSITE" id="PS51194"/>
    </source>
</evidence>
<dbReference type="PANTHER" id="PTHR45629">
    <property type="entry name" value="SNF2/RAD54 FAMILY MEMBER"/>
    <property type="match status" value="1"/>
</dbReference>
<dbReference type="InterPro" id="IPR049730">
    <property type="entry name" value="SNF2/RAD54-like_C"/>
</dbReference>
<dbReference type="GO" id="GO:0016787">
    <property type="term" value="F:hydrolase activity"/>
    <property type="evidence" value="ECO:0007669"/>
    <property type="project" value="UniProtKB-KW"/>
</dbReference>
<evidence type="ECO:0000313" key="4">
    <source>
        <dbReference type="Proteomes" id="UP000053989"/>
    </source>
</evidence>
<name>A0A0C3D0W6_9AGAM</name>
<dbReference type="CDD" id="cd18793">
    <property type="entry name" value="SF2_C_SNF"/>
    <property type="match status" value="1"/>
</dbReference>
<dbReference type="InterPro" id="IPR050496">
    <property type="entry name" value="SNF2_RAD54_helicase_repair"/>
</dbReference>
<keyword evidence="1" id="KW-0378">Hydrolase</keyword>
<feature type="domain" description="Helicase C-terminal" evidence="2">
    <location>
        <begin position="246"/>
        <end position="398"/>
    </location>
</feature>
<protein>
    <recommendedName>
        <fullName evidence="2">Helicase C-terminal domain-containing protein</fullName>
    </recommendedName>
</protein>
<keyword evidence="4" id="KW-1185">Reference proteome</keyword>
<gene>
    <name evidence="3" type="ORF">SCLCIDRAFT_1189280</name>
</gene>
<reference evidence="3 4" key="1">
    <citation type="submission" date="2014-04" db="EMBL/GenBank/DDBJ databases">
        <authorList>
            <consortium name="DOE Joint Genome Institute"/>
            <person name="Kuo A."/>
            <person name="Kohler A."/>
            <person name="Nagy L.G."/>
            <person name="Floudas D."/>
            <person name="Copeland A."/>
            <person name="Barry K.W."/>
            <person name="Cichocki N."/>
            <person name="Veneault-Fourrey C."/>
            <person name="LaButti K."/>
            <person name="Lindquist E.A."/>
            <person name="Lipzen A."/>
            <person name="Lundell T."/>
            <person name="Morin E."/>
            <person name="Murat C."/>
            <person name="Sun H."/>
            <person name="Tunlid A."/>
            <person name="Henrissat B."/>
            <person name="Grigoriev I.V."/>
            <person name="Hibbett D.S."/>
            <person name="Martin F."/>
            <person name="Nordberg H.P."/>
            <person name="Cantor M.N."/>
            <person name="Hua S.X."/>
        </authorList>
    </citation>
    <scope>NUCLEOTIDE SEQUENCE [LARGE SCALE GENOMIC DNA]</scope>
    <source>
        <strain evidence="3 4">Foug A</strain>
    </source>
</reference>
<dbReference type="AlphaFoldDB" id="A0A0C3D0W6"/>
<reference evidence="4" key="2">
    <citation type="submission" date="2015-01" db="EMBL/GenBank/DDBJ databases">
        <title>Evolutionary Origins and Diversification of the Mycorrhizal Mutualists.</title>
        <authorList>
            <consortium name="DOE Joint Genome Institute"/>
            <consortium name="Mycorrhizal Genomics Consortium"/>
            <person name="Kohler A."/>
            <person name="Kuo A."/>
            <person name="Nagy L.G."/>
            <person name="Floudas D."/>
            <person name="Copeland A."/>
            <person name="Barry K.W."/>
            <person name="Cichocki N."/>
            <person name="Veneault-Fourrey C."/>
            <person name="LaButti K."/>
            <person name="Lindquist E.A."/>
            <person name="Lipzen A."/>
            <person name="Lundell T."/>
            <person name="Morin E."/>
            <person name="Murat C."/>
            <person name="Riley R."/>
            <person name="Ohm R."/>
            <person name="Sun H."/>
            <person name="Tunlid A."/>
            <person name="Henrissat B."/>
            <person name="Grigoriev I.V."/>
            <person name="Hibbett D.S."/>
            <person name="Martin F."/>
        </authorList>
    </citation>
    <scope>NUCLEOTIDE SEQUENCE [LARGE SCALE GENOMIC DNA]</scope>
    <source>
        <strain evidence="4">Foug A</strain>
    </source>
</reference>
<evidence type="ECO:0000256" key="1">
    <source>
        <dbReference type="ARBA" id="ARBA00022801"/>
    </source>
</evidence>
<accession>A0A0C3D0W6</accession>
<evidence type="ECO:0000313" key="3">
    <source>
        <dbReference type="EMBL" id="KIM50044.1"/>
    </source>
</evidence>
<dbReference type="SMART" id="SM00490">
    <property type="entry name" value="HELICc"/>
    <property type="match status" value="1"/>
</dbReference>
<dbReference type="SUPFAM" id="SSF52540">
    <property type="entry name" value="P-loop containing nucleoside triphosphate hydrolases"/>
    <property type="match status" value="1"/>
</dbReference>
<dbReference type="HOGENOM" id="CLU_042561_0_0_1"/>
<sequence length="400" mass="45790">MAARALRERSKVMVAMTATPVTTKPQDLYIMGQLLGIEGFFDHEEFLQLNREVNRATRRDNKALRDAGVEGSILRGVLVGKQNTDTPELEFSNVMRQWMSKMRERFAPNVIRRTIDSLDYTGSKIFGIKPYLEHVLKVKMHNWEMGILRDFAKEIAKDNPMASPDTRKHFYIEFRRAILHPRLNPKFGDYWKKPESLEAWQASPEKTIKLDTLAQVVAYHLQKDGQQPLKMDEDGHTLLLNNDCRSDTQSYPDCDRIVIYSAFPSSNQAILDILDLYGIRAVELNGSMTSKKRQEAIDAFRSSTRETGCRVLILSNVGVVGLNLACANIMVILDTTWSALDDEQLRGRIFRYPQQKQVHIYRLIALGTPDVFLNNISFDKGQMHFAFVGCDPEIRESICL</sequence>
<dbReference type="OrthoDB" id="3270319at2759"/>
<dbReference type="Proteomes" id="UP000053989">
    <property type="component" value="Unassembled WGS sequence"/>
</dbReference>
<dbReference type="STRING" id="1036808.A0A0C3D0W6"/>